<gene>
    <name evidence="2" type="ORF">ILUMI_19515</name>
</gene>
<reference evidence="2" key="1">
    <citation type="submission" date="2019-08" db="EMBL/GenBank/DDBJ databases">
        <title>The genome of the North American firefly Photinus pyralis.</title>
        <authorList>
            <consortium name="Photinus pyralis genome working group"/>
            <person name="Fallon T.R."/>
            <person name="Sander Lower S.E."/>
            <person name="Weng J.-K."/>
        </authorList>
    </citation>
    <scope>NUCLEOTIDE SEQUENCE</scope>
    <source>
        <strain evidence="2">TRF0915ILg1</strain>
        <tissue evidence="2">Whole body</tissue>
    </source>
</reference>
<dbReference type="AlphaFoldDB" id="A0A8K0CG22"/>
<dbReference type="Proteomes" id="UP000801492">
    <property type="component" value="Unassembled WGS sequence"/>
</dbReference>
<evidence type="ECO:0000313" key="2">
    <source>
        <dbReference type="EMBL" id="KAF2886658.1"/>
    </source>
</evidence>
<evidence type="ECO:0000256" key="1">
    <source>
        <dbReference type="SAM" id="MobiDB-lite"/>
    </source>
</evidence>
<accession>A0A8K0CG22</accession>
<dbReference type="OrthoDB" id="6754776at2759"/>
<keyword evidence="3" id="KW-1185">Reference proteome</keyword>
<feature type="region of interest" description="Disordered" evidence="1">
    <location>
        <begin position="185"/>
        <end position="207"/>
    </location>
</feature>
<dbReference type="EMBL" id="VTPC01086955">
    <property type="protein sequence ID" value="KAF2886658.1"/>
    <property type="molecule type" value="Genomic_DNA"/>
</dbReference>
<name>A0A8K0CG22_IGNLU</name>
<sequence length="207" mass="23581">MREAIENAMQKKMGRKEIRDEIVAHIKDRESRLLGLTTDDVQSLAYQKKTEWTWLHQFVRRNATNTSLARVQGFNKINIEVHFKSLEEVLTLNNFALENAYNMDESGFSTVQDTFENWMFAPAETTNRSLAKNQLSSTSLESDVDGPNIPNQIVNTNSKKMPAVDRPRTLKLSVSIAVRLPLPKVTEASTETRESRKKGKWAEIQAA</sequence>
<organism evidence="2 3">
    <name type="scientific">Ignelater luminosus</name>
    <name type="common">Cucubano</name>
    <name type="synonym">Pyrophorus luminosus</name>
    <dbReference type="NCBI Taxonomy" id="2038154"/>
    <lineage>
        <taxon>Eukaryota</taxon>
        <taxon>Metazoa</taxon>
        <taxon>Ecdysozoa</taxon>
        <taxon>Arthropoda</taxon>
        <taxon>Hexapoda</taxon>
        <taxon>Insecta</taxon>
        <taxon>Pterygota</taxon>
        <taxon>Neoptera</taxon>
        <taxon>Endopterygota</taxon>
        <taxon>Coleoptera</taxon>
        <taxon>Polyphaga</taxon>
        <taxon>Elateriformia</taxon>
        <taxon>Elateroidea</taxon>
        <taxon>Elateridae</taxon>
        <taxon>Agrypninae</taxon>
        <taxon>Pyrophorini</taxon>
        <taxon>Ignelater</taxon>
    </lineage>
</organism>
<proteinExistence type="predicted"/>
<protein>
    <submittedName>
        <fullName evidence="2">Uncharacterized protein</fullName>
    </submittedName>
</protein>
<evidence type="ECO:0000313" key="3">
    <source>
        <dbReference type="Proteomes" id="UP000801492"/>
    </source>
</evidence>
<comment type="caution">
    <text evidence="2">The sequence shown here is derived from an EMBL/GenBank/DDBJ whole genome shotgun (WGS) entry which is preliminary data.</text>
</comment>